<feature type="transmembrane region" description="Helical" evidence="6">
    <location>
        <begin position="189"/>
        <end position="220"/>
    </location>
</feature>
<feature type="transmembrane region" description="Helical" evidence="6">
    <location>
        <begin position="154"/>
        <end position="177"/>
    </location>
</feature>
<dbReference type="Gene3D" id="3.30.750.24">
    <property type="entry name" value="STAS domain"/>
    <property type="match status" value="1"/>
</dbReference>
<evidence type="ECO:0000313" key="8">
    <source>
        <dbReference type="EMBL" id="KAG8461028.1"/>
    </source>
</evidence>
<dbReference type="PANTHER" id="PTHR43310:SF1">
    <property type="entry name" value="SULFATE TRANSPORTER YBAR-RELATED"/>
    <property type="match status" value="1"/>
</dbReference>
<proteinExistence type="predicted"/>
<reference evidence="8" key="1">
    <citation type="submission" date="2021-05" db="EMBL/GenBank/DDBJ databases">
        <title>The genome of the haptophyte Pavlova lutheri (Diacronema luteri, Pavlovales) - a model for lipid biosynthesis in eukaryotic algae.</title>
        <authorList>
            <person name="Hulatt C.J."/>
            <person name="Posewitz M.C."/>
        </authorList>
    </citation>
    <scope>NUCLEOTIDE SEQUENCE</scope>
    <source>
        <strain evidence="8">NIVA-4/92</strain>
    </source>
</reference>
<organism evidence="8 9">
    <name type="scientific">Diacronema lutheri</name>
    <name type="common">Unicellular marine alga</name>
    <name type="synonym">Monochrysis lutheri</name>
    <dbReference type="NCBI Taxonomy" id="2081491"/>
    <lineage>
        <taxon>Eukaryota</taxon>
        <taxon>Haptista</taxon>
        <taxon>Haptophyta</taxon>
        <taxon>Pavlovophyceae</taxon>
        <taxon>Pavlovales</taxon>
        <taxon>Pavlovaceae</taxon>
        <taxon>Diacronema</taxon>
    </lineage>
</organism>
<feature type="transmembrane region" description="Helical" evidence="6">
    <location>
        <begin position="68"/>
        <end position="90"/>
    </location>
</feature>
<evidence type="ECO:0000256" key="6">
    <source>
        <dbReference type="SAM" id="Phobius"/>
    </source>
</evidence>
<evidence type="ECO:0000256" key="5">
    <source>
        <dbReference type="SAM" id="MobiDB-lite"/>
    </source>
</evidence>
<keyword evidence="2 6" id="KW-0812">Transmembrane</keyword>
<dbReference type="InterPro" id="IPR014710">
    <property type="entry name" value="RmlC-like_jellyroll"/>
</dbReference>
<feature type="transmembrane region" description="Helical" evidence="6">
    <location>
        <begin position="446"/>
        <end position="468"/>
    </location>
</feature>
<dbReference type="InterPro" id="IPR052706">
    <property type="entry name" value="Membrane-Transporter-like"/>
</dbReference>
<dbReference type="Proteomes" id="UP000751190">
    <property type="component" value="Unassembled WGS sequence"/>
</dbReference>
<protein>
    <recommendedName>
        <fullName evidence="7">STAS domain-containing protein</fullName>
    </recommendedName>
</protein>
<dbReference type="Gene3D" id="2.60.120.10">
    <property type="entry name" value="Jelly Rolls"/>
    <property type="match status" value="1"/>
</dbReference>
<feature type="transmembrane region" description="Helical" evidence="6">
    <location>
        <begin position="422"/>
        <end position="440"/>
    </location>
</feature>
<dbReference type="PROSITE" id="PS50801">
    <property type="entry name" value="STAS"/>
    <property type="match status" value="1"/>
</dbReference>
<dbReference type="InterPro" id="IPR018490">
    <property type="entry name" value="cNMP-bd_dom_sf"/>
</dbReference>
<feature type="region of interest" description="Disordered" evidence="5">
    <location>
        <begin position="676"/>
        <end position="710"/>
    </location>
</feature>
<evidence type="ECO:0000313" key="9">
    <source>
        <dbReference type="Proteomes" id="UP000751190"/>
    </source>
</evidence>
<feature type="transmembrane region" description="Helical" evidence="6">
    <location>
        <begin position="268"/>
        <end position="288"/>
    </location>
</feature>
<keyword evidence="3 6" id="KW-1133">Transmembrane helix</keyword>
<evidence type="ECO:0000256" key="4">
    <source>
        <dbReference type="ARBA" id="ARBA00023136"/>
    </source>
</evidence>
<dbReference type="SUPFAM" id="SSF51206">
    <property type="entry name" value="cAMP-binding domain-like"/>
    <property type="match status" value="1"/>
</dbReference>
<dbReference type="CDD" id="cd07042">
    <property type="entry name" value="STAS_SulP_like_sulfate_transporter"/>
    <property type="match status" value="1"/>
</dbReference>
<comment type="caution">
    <text evidence="8">The sequence shown here is derived from an EMBL/GenBank/DDBJ whole genome shotgun (WGS) entry which is preliminary data.</text>
</comment>
<name>A0A8J5X7E1_DIALT</name>
<dbReference type="AlphaFoldDB" id="A0A8J5X7E1"/>
<dbReference type="InterPro" id="IPR036513">
    <property type="entry name" value="STAS_dom_sf"/>
</dbReference>
<dbReference type="EMBL" id="JAGTXO010000028">
    <property type="protein sequence ID" value="KAG8461028.1"/>
    <property type="molecule type" value="Genomic_DNA"/>
</dbReference>
<evidence type="ECO:0000256" key="2">
    <source>
        <dbReference type="ARBA" id="ARBA00022692"/>
    </source>
</evidence>
<sequence length="1263" mass="127039">MTSWSAYRQVELGALKHVQLDAEPAQLDAELEGGARGRTAGGGGNGLDACGRGRRPLTEVLVDGAGKAAGAGVVAFMLVMMALTFSSALVGGDELLATRESAFISMSLLSLCSGMAMHVRRSTIPFVTAGPYTSLAPLLSSVAHGFATQCAPDAWLPTTIVCFSLMSIFTGGVLCVLAHPRVRLGKAAAYLPAPVLMGMMIAIAVTIVISALQVAAGFVVFQTSPLGPLLYRPPPSDAAVLRRAAAQCACAIVVGVSLFCTRYVRRSLAIRLTPTILLVSIVAFHAAARLGGVRDDVLRESKWLGRKLVLAGPLDAFASSAALLSGLAHGRVDWIALLDLRTSPLQALPVYCCVDLLLVVGMLPAFLVLPAPADRKGVDADKELATAGISAIAQGMLGVPSAAYMISTSMQHRDLSGGRESGWLITAMCAGCLLLGPALASTVPRFVLGGLFVSFALSFAKAASMIAMTRADRAVLAATAVTYVGLGAMAGLMIGLVFTCLHFVVEQSYIDVTSLVESTDEQNVTAALGSSRRSSCTRGDAGATAADASVGERGAARDRDAVSIVLSLKGILFFATTHALTAEILRQVDAHGPVPSGLLVLNFAHVQSVDVSAIHTLKKLADELEPRRWALRCTGLRSRLASRFAQIGLTVITSSSAAGAAKPVEPQAAGAADGCAGARVASPAPTRQPSIAPRGAADQPATPPRAALDGAPALNAQSSCAAFGASMTLYPQRADAPPVDAPSAPPPQQQQPPPPPFSRRASVGLFTPLREMGPGSVVLLPALDGSAPMPAPPVHRPSSMEVVPLCEALADADGSTAGRADGAPTTPLAWLRRSGSRFGQSSPVIPAIETLAPTQPADAPSSPLLGGACPAAPDGEGERNGGGGGCNGGGGGCNGGGGGCNGGGGGCNGGGGGCNGGGGGCNGGVAPSCACDCAATGASHLAGGANAGGGSGGALRYALCNDSLDCLAGGASHPAGVASGGGSGGALRYALCNDSLDCLAGGASHPAGVASGGGSAECVSGDEHACGQHPVGGFDGSVRTPSFRMASVSEVPELRTAVSCSSYAVDAPSPFGPATVGAIGRGGAAAAVPAAAATALPAAGSASAQPPGTHGARPAGKAVLIPDDLSQFSGVFRAYGRPERVCAQAEILSASADGAPSSELVFVERGDALLWLSRKALGGEVKSNESLATLRTHGTLIGCTEVLLAIPRPFDARMLTDGEIVRLSLDELLQIRADRPDVWEALLLKSMQGQNTTASEALFSVEG</sequence>
<feature type="transmembrane region" description="Helical" evidence="6">
    <location>
        <begin position="308"/>
        <end position="327"/>
    </location>
</feature>
<dbReference type="GO" id="GO:0016020">
    <property type="term" value="C:membrane"/>
    <property type="evidence" value="ECO:0007669"/>
    <property type="project" value="UniProtKB-SubCell"/>
</dbReference>
<dbReference type="InterPro" id="IPR002645">
    <property type="entry name" value="STAS_dom"/>
</dbReference>
<feature type="transmembrane region" description="Helical" evidence="6">
    <location>
        <begin position="480"/>
        <end position="505"/>
    </location>
</feature>
<gene>
    <name evidence="8" type="ORF">KFE25_003597</name>
</gene>
<dbReference type="OrthoDB" id="10654086at2759"/>
<comment type="subcellular location">
    <subcellularLocation>
        <location evidence="1">Membrane</location>
        <topology evidence="1">Multi-pass membrane protein</topology>
    </subcellularLocation>
</comment>
<keyword evidence="4 6" id="KW-0472">Membrane</keyword>
<feature type="compositionally biased region" description="Pro residues" evidence="5">
    <location>
        <begin position="739"/>
        <end position="757"/>
    </location>
</feature>
<feature type="transmembrane region" description="Helical" evidence="6">
    <location>
        <begin position="348"/>
        <end position="369"/>
    </location>
</feature>
<dbReference type="SUPFAM" id="SSF52091">
    <property type="entry name" value="SpoIIaa-like"/>
    <property type="match status" value="1"/>
</dbReference>
<evidence type="ECO:0000256" key="1">
    <source>
        <dbReference type="ARBA" id="ARBA00004141"/>
    </source>
</evidence>
<evidence type="ECO:0000256" key="3">
    <source>
        <dbReference type="ARBA" id="ARBA00022989"/>
    </source>
</evidence>
<dbReference type="PANTHER" id="PTHR43310">
    <property type="entry name" value="SULFATE TRANSPORTER YBAR-RELATED"/>
    <property type="match status" value="1"/>
</dbReference>
<feature type="transmembrane region" description="Helical" evidence="6">
    <location>
        <begin position="126"/>
        <end position="148"/>
    </location>
</feature>
<dbReference type="Pfam" id="PF01740">
    <property type="entry name" value="STAS"/>
    <property type="match status" value="1"/>
</dbReference>
<dbReference type="InterPro" id="IPR011547">
    <property type="entry name" value="SLC26A/SulP_dom"/>
</dbReference>
<evidence type="ECO:0000259" key="7">
    <source>
        <dbReference type="PROSITE" id="PS50801"/>
    </source>
</evidence>
<feature type="transmembrane region" description="Helical" evidence="6">
    <location>
        <begin position="389"/>
        <end position="410"/>
    </location>
</feature>
<feature type="transmembrane region" description="Helical" evidence="6">
    <location>
        <begin position="102"/>
        <end position="119"/>
    </location>
</feature>
<accession>A0A8J5X7E1</accession>
<keyword evidence="9" id="KW-1185">Reference proteome</keyword>
<feature type="region of interest" description="Disordered" evidence="5">
    <location>
        <begin position="732"/>
        <end position="761"/>
    </location>
</feature>
<dbReference type="Pfam" id="PF00916">
    <property type="entry name" value="Sulfate_transp"/>
    <property type="match status" value="1"/>
</dbReference>
<feature type="transmembrane region" description="Helical" evidence="6">
    <location>
        <begin position="240"/>
        <end position="261"/>
    </location>
</feature>
<feature type="domain" description="STAS" evidence="7">
    <location>
        <begin position="564"/>
        <end position="649"/>
    </location>
</feature>